<evidence type="ECO:0008006" key="3">
    <source>
        <dbReference type="Google" id="ProtNLM"/>
    </source>
</evidence>
<proteinExistence type="predicted"/>
<protein>
    <recommendedName>
        <fullName evidence="3">Lipoprotein</fullName>
    </recommendedName>
</protein>
<evidence type="ECO:0000313" key="1">
    <source>
        <dbReference type="EMBL" id="MDF0708532.1"/>
    </source>
</evidence>
<name>A0ABT5XRK3_9FLAO</name>
<dbReference type="InterPro" id="IPR049249">
    <property type="entry name" value="DUF6882"/>
</dbReference>
<reference evidence="1 2" key="1">
    <citation type="submission" date="2023-03" db="EMBL/GenBank/DDBJ databases">
        <title>Muricauda XX sp. nov. and Muricauda XXX sp. nov., two novel species isolated from Okinawa Trough.</title>
        <authorList>
            <person name="Cao W."/>
            <person name="Deng X."/>
        </authorList>
    </citation>
    <scope>NUCLEOTIDE SEQUENCE [LARGE SCALE GENOMIC DNA]</scope>
    <source>
        <strain evidence="1 2">81s02</strain>
    </source>
</reference>
<dbReference type="EMBL" id="JARFVA010000006">
    <property type="protein sequence ID" value="MDF0708532.1"/>
    <property type="molecule type" value="Genomic_DNA"/>
</dbReference>
<organism evidence="1 2">
    <name type="scientific">Flagellimonas okinawensis</name>
    <dbReference type="NCBI Taxonomy" id="3031324"/>
    <lineage>
        <taxon>Bacteria</taxon>
        <taxon>Pseudomonadati</taxon>
        <taxon>Bacteroidota</taxon>
        <taxon>Flavobacteriia</taxon>
        <taxon>Flavobacteriales</taxon>
        <taxon>Flavobacteriaceae</taxon>
        <taxon>Flagellimonas</taxon>
    </lineage>
</organism>
<dbReference type="Proteomes" id="UP001217083">
    <property type="component" value="Unassembled WGS sequence"/>
</dbReference>
<keyword evidence="2" id="KW-1185">Reference proteome</keyword>
<comment type="caution">
    <text evidence="1">The sequence shown here is derived from an EMBL/GenBank/DDBJ whole genome shotgun (WGS) entry which is preliminary data.</text>
</comment>
<dbReference type="RefSeq" id="WP_275650465.1">
    <property type="nucleotide sequence ID" value="NZ_JARFVA010000006.1"/>
</dbReference>
<evidence type="ECO:0000313" key="2">
    <source>
        <dbReference type="Proteomes" id="UP001217083"/>
    </source>
</evidence>
<accession>A0ABT5XRK3</accession>
<dbReference type="Pfam" id="PF21813">
    <property type="entry name" value="DUF6882"/>
    <property type="match status" value="1"/>
</dbReference>
<gene>
    <name evidence="1" type="ORF">PY091_15005</name>
</gene>
<sequence length="200" mass="23631">MRKSLTLIIIGILTMELFSCFNKNSDNNKKEKTKIQIDEQNLSQPKITDPFEKLSKDSYEYLTNQQKLMEEKYGLGKYEKWYYDQETGYLTFSDGDTVKIKIKYEEVGSISKISKTWLWSWANPHLEDGIKTDILKVKEYGIQNKLEPLTKRKWYADEYDGWEMTAISAYIMNAKGAYRVPTEKSFSFMIFKEIIDLRTK</sequence>